<dbReference type="AlphaFoldDB" id="A0A552LDF2"/>
<evidence type="ECO:0000313" key="1">
    <source>
        <dbReference type="EMBL" id="TRV18251.1"/>
    </source>
</evidence>
<name>A0A552LDF2_9CHRO</name>
<evidence type="ECO:0000313" key="2">
    <source>
        <dbReference type="Proteomes" id="UP000318616"/>
    </source>
</evidence>
<protein>
    <submittedName>
        <fullName evidence="1">Uncharacterized protein</fullName>
    </submittedName>
</protein>
<dbReference type="Proteomes" id="UP000318616">
    <property type="component" value="Unassembled WGS sequence"/>
</dbReference>
<proteinExistence type="predicted"/>
<organism evidence="1 2">
    <name type="scientific">Microcystis wesenbergii Mw_MB_S_20031200_S109D</name>
    <dbReference type="NCBI Taxonomy" id="2486241"/>
    <lineage>
        <taxon>Bacteria</taxon>
        <taxon>Bacillati</taxon>
        <taxon>Cyanobacteriota</taxon>
        <taxon>Cyanophyceae</taxon>
        <taxon>Oscillatoriophycideae</taxon>
        <taxon>Chroococcales</taxon>
        <taxon>Microcystaceae</taxon>
        <taxon>Microcystis</taxon>
    </lineage>
</organism>
<comment type="caution">
    <text evidence="1">The sequence shown here is derived from an EMBL/GenBank/DDBJ whole genome shotgun (WGS) entry which is preliminary data.</text>
</comment>
<reference evidence="1 2" key="1">
    <citation type="submission" date="2019-01" db="EMBL/GenBank/DDBJ databases">
        <title>Coherence of Microcystis species and biogeography revealed through population genomics.</title>
        <authorList>
            <person name="Perez-Carrascal O.M."/>
            <person name="Terrat Y."/>
            <person name="Giani A."/>
            <person name="Fortin N."/>
            <person name="Tromas N."/>
            <person name="Shapiro B.J."/>
        </authorList>
    </citation>
    <scope>NUCLEOTIDE SEQUENCE [LARGE SCALE GENOMIC DNA]</scope>
    <source>
        <strain evidence="1">Mw_MB_S_20031200_S109D</strain>
    </source>
</reference>
<dbReference type="EMBL" id="SFAP01000262">
    <property type="protein sequence ID" value="TRV18251.1"/>
    <property type="molecule type" value="Genomic_DNA"/>
</dbReference>
<gene>
    <name evidence="1" type="ORF">EWV88_21105</name>
</gene>
<accession>A0A552LDF2</accession>
<sequence length="95" mass="10804">MRVTIIPIDTFCAVDGIGFVGIDMTSVPKDVHAVQWFGTWGEQEILDLKTGRIDRNEKIDNLDVYQAVLNSYWSIRNRHDAAVKEAINEQTIIEV</sequence>